<dbReference type="OrthoDB" id="5294470at2"/>
<reference evidence="2 3" key="1">
    <citation type="submission" date="2016-10" db="EMBL/GenBank/DDBJ databases">
        <authorList>
            <person name="de Groot N.N."/>
        </authorList>
    </citation>
    <scope>NUCLEOTIDE SEQUENCE [LARGE SCALE GENOMIC DNA]</scope>
    <source>
        <strain evidence="2 3">DSM 16957</strain>
    </source>
</reference>
<protein>
    <recommendedName>
        <fullName evidence="4">Nucleoprotein/polynucleotide-associated enzyme</fullName>
    </recommendedName>
</protein>
<dbReference type="Pfam" id="PF09831">
    <property type="entry name" value="DUF2058"/>
    <property type="match status" value="1"/>
</dbReference>
<keyword evidence="3" id="KW-1185">Reference proteome</keyword>
<evidence type="ECO:0000313" key="2">
    <source>
        <dbReference type="EMBL" id="SDD95621.1"/>
    </source>
</evidence>
<name>A0A1G6YZ80_9GAMM</name>
<sequence>MARNPLQDQLLKAGLVNKNKLDQVVRQQQKARTGKAAPAADADAEAVDAERLRQERAARDRALEAQRRSEREAAERAAQVRQIIEAHRVKAGDDGDYRFEHAGLIRSLRIGQAQRPLLGRGALLIVSLGDAYALVARDVGDRLRAIDPAVICVDHAQTPQEAPAPDSDDEFYSRFQVPDDLVW</sequence>
<dbReference type="STRING" id="265719.SAMN04488509_111106"/>
<dbReference type="InterPro" id="IPR018636">
    <property type="entry name" value="DUF2058"/>
</dbReference>
<evidence type="ECO:0008006" key="4">
    <source>
        <dbReference type="Google" id="ProtNLM"/>
    </source>
</evidence>
<feature type="region of interest" description="Disordered" evidence="1">
    <location>
        <begin position="26"/>
        <end position="48"/>
    </location>
</feature>
<dbReference type="AlphaFoldDB" id="A0A1G6YZ80"/>
<evidence type="ECO:0000256" key="1">
    <source>
        <dbReference type="SAM" id="MobiDB-lite"/>
    </source>
</evidence>
<dbReference type="RefSeq" id="WP_091244466.1">
    <property type="nucleotide sequence ID" value="NZ_FNAG01000011.1"/>
</dbReference>
<organism evidence="2 3">
    <name type="scientific">Aquimonas voraii</name>
    <dbReference type="NCBI Taxonomy" id="265719"/>
    <lineage>
        <taxon>Bacteria</taxon>
        <taxon>Pseudomonadati</taxon>
        <taxon>Pseudomonadota</taxon>
        <taxon>Gammaproteobacteria</taxon>
        <taxon>Lysobacterales</taxon>
        <taxon>Lysobacteraceae</taxon>
        <taxon>Aquimonas</taxon>
    </lineage>
</organism>
<accession>A0A1G6YZ80</accession>
<dbReference type="EMBL" id="FNAG01000011">
    <property type="protein sequence ID" value="SDD95621.1"/>
    <property type="molecule type" value="Genomic_DNA"/>
</dbReference>
<evidence type="ECO:0000313" key="3">
    <source>
        <dbReference type="Proteomes" id="UP000199603"/>
    </source>
</evidence>
<proteinExistence type="predicted"/>
<dbReference type="Proteomes" id="UP000199603">
    <property type="component" value="Unassembled WGS sequence"/>
</dbReference>
<gene>
    <name evidence="2" type="ORF">SAMN04488509_111106</name>
</gene>